<keyword evidence="2" id="KW-0813">Transport</keyword>
<keyword evidence="6 10" id="KW-0472">Membrane</keyword>
<evidence type="ECO:0000256" key="7">
    <source>
        <dbReference type="ARBA" id="ARBA00023173"/>
    </source>
</evidence>
<evidence type="ECO:0000256" key="9">
    <source>
        <dbReference type="ARBA" id="ARBA00023303"/>
    </source>
</evidence>
<dbReference type="GO" id="GO:0005254">
    <property type="term" value="F:chloride channel activity"/>
    <property type="evidence" value="ECO:0007669"/>
    <property type="project" value="UniProtKB-KW"/>
</dbReference>
<feature type="transmembrane region" description="Helical" evidence="10">
    <location>
        <begin position="329"/>
        <end position="353"/>
    </location>
</feature>
<keyword evidence="5" id="KW-0406">Ion transport</keyword>
<dbReference type="GO" id="GO:0034707">
    <property type="term" value="C:chloride channel complex"/>
    <property type="evidence" value="ECO:0007669"/>
    <property type="project" value="UniProtKB-KW"/>
</dbReference>
<keyword evidence="3 10" id="KW-0812">Transmembrane</keyword>
<evidence type="ECO:0000313" key="11">
    <source>
        <dbReference type="EMBL" id="PUD99825.1"/>
    </source>
</evidence>
<feature type="transmembrane region" description="Helical" evidence="10">
    <location>
        <begin position="21"/>
        <end position="47"/>
    </location>
</feature>
<accession>A0A6N4DSJ6</accession>
<reference evidence="11 12" key="1">
    <citation type="submission" date="2018-01" db="EMBL/GenBank/DDBJ databases">
        <title>Novel co-symbiosis in the lucinid bivalve Phacoides pectinatus.</title>
        <authorList>
            <person name="Lim S.J."/>
            <person name="Davis B.G."/>
            <person name="Gill D.E."/>
            <person name="Engel A.S."/>
            <person name="Anderson L.C."/>
            <person name="Campbell B.J."/>
        </authorList>
    </citation>
    <scope>NUCLEOTIDE SEQUENCE [LARGE SCALE GENOMIC DNA]</scope>
    <source>
        <strain evidence="11">N3_P5</strain>
    </source>
</reference>
<dbReference type="PANTHER" id="PTHR43427:SF6">
    <property type="entry name" value="CHLORIDE CHANNEL PROTEIN CLC-E"/>
    <property type="match status" value="1"/>
</dbReference>
<evidence type="ECO:0000256" key="10">
    <source>
        <dbReference type="SAM" id="Phobius"/>
    </source>
</evidence>
<proteinExistence type="predicted"/>
<evidence type="ECO:0000313" key="12">
    <source>
        <dbReference type="Proteomes" id="UP000250928"/>
    </source>
</evidence>
<dbReference type="Gene3D" id="1.10.3080.10">
    <property type="entry name" value="Clc chloride channel"/>
    <property type="match status" value="1"/>
</dbReference>
<keyword evidence="4 10" id="KW-1133">Transmembrane helix</keyword>
<evidence type="ECO:0000256" key="8">
    <source>
        <dbReference type="ARBA" id="ARBA00023214"/>
    </source>
</evidence>
<sequence length="573" mass="60146">MGERLGERLDEWRLHLARPDALIQLALLGLATGMVAGGVILLFRLAVEGAQAGLLPGAEAYEALPPWLRLALPLGGGALIGWLFHRHGRGLHVLGVARVMERMAYHQGYLSLRESLLQFAGAALTIVSGHSVGREGPHIYLGAAGGSLLGQALGLPNNSIRTLVGCGVAAGIAASFNTPLAGVIFSLEVVMMEYTLASFIPVILAAGSATALSVAVFGAEPAFNIPALRPGSLAELPVWLLLGLVTGSAAALFVQMLQSSAQFGRRLPFWQRTTLAGLVVGAIALWVPQVMGIGYDTVDAALTGGLGLGLLLVLVLAKMTASAACIGLGIPGGMIGPSLFIGAVLGSLVAHLLNLALPGLGLDPGLYALLGMGAMMGASLQAPLAALTAMMELTHSPQLIMPGMLVIVVAGLTASELFRKESLFIAMLRAGGMDYQANPVLQTLRRTGVAGVMSKRFARPGTRVTRERAELTLAAEPEWLLIEDEHGPSVLMPAVDLAAWMKENSDGEVDLLEIPARRYQLAGVELRATLQEALEALRASGAEALYVKRMTAPAIIRIYGVLTREQIESAYHY</sequence>
<dbReference type="PANTHER" id="PTHR43427">
    <property type="entry name" value="CHLORIDE CHANNEL PROTEIN CLC-E"/>
    <property type="match status" value="1"/>
</dbReference>
<dbReference type="SUPFAM" id="SSF81340">
    <property type="entry name" value="Clc chloride channel"/>
    <property type="match status" value="1"/>
</dbReference>
<feature type="transmembrane region" description="Helical" evidence="10">
    <location>
        <begin position="365"/>
        <end position="387"/>
    </location>
</feature>
<dbReference type="InterPro" id="IPR001807">
    <property type="entry name" value="ClC"/>
</dbReference>
<feature type="transmembrane region" description="Helical" evidence="10">
    <location>
        <begin position="67"/>
        <end position="84"/>
    </location>
</feature>
<feature type="transmembrane region" description="Helical" evidence="10">
    <location>
        <begin position="269"/>
        <end position="288"/>
    </location>
</feature>
<gene>
    <name evidence="11" type="ORF">C3L24_10185</name>
</gene>
<feature type="transmembrane region" description="Helical" evidence="10">
    <location>
        <begin position="399"/>
        <end position="418"/>
    </location>
</feature>
<keyword evidence="8" id="KW-0868">Chloride</keyword>
<keyword evidence="7" id="KW-0869">Chloride channel</keyword>
<organism evidence="11 12">
    <name type="scientific">Candidatus Sedimenticola endophacoides</name>
    <dbReference type="NCBI Taxonomy" id="2548426"/>
    <lineage>
        <taxon>Bacteria</taxon>
        <taxon>Pseudomonadati</taxon>
        <taxon>Pseudomonadota</taxon>
        <taxon>Gammaproteobacteria</taxon>
        <taxon>Chromatiales</taxon>
        <taxon>Sedimenticolaceae</taxon>
        <taxon>Sedimenticola</taxon>
    </lineage>
</organism>
<protein>
    <submittedName>
        <fullName evidence="11">Chloride channel protein</fullName>
    </submittedName>
</protein>
<comment type="caution">
    <text evidence="11">The sequence shown here is derived from an EMBL/GenBank/DDBJ whole genome shotgun (WGS) entry which is preliminary data.</text>
</comment>
<evidence type="ECO:0000256" key="5">
    <source>
        <dbReference type="ARBA" id="ARBA00023065"/>
    </source>
</evidence>
<dbReference type="CDD" id="cd00400">
    <property type="entry name" value="Voltage_gated_ClC"/>
    <property type="match status" value="1"/>
</dbReference>
<evidence type="ECO:0000256" key="1">
    <source>
        <dbReference type="ARBA" id="ARBA00004141"/>
    </source>
</evidence>
<dbReference type="Pfam" id="PF00654">
    <property type="entry name" value="Voltage_CLC"/>
    <property type="match status" value="1"/>
</dbReference>
<dbReference type="InterPro" id="IPR014743">
    <property type="entry name" value="Cl-channel_core"/>
</dbReference>
<feature type="transmembrane region" description="Helical" evidence="10">
    <location>
        <begin position="194"/>
        <end position="218"/>
    </location>
</feature>
<evidence type="ECO:0000256" key="4">
    <source>
        <dbReference type="ARBA" id="ARBA00022989"/>
    </source>
</evidence>
<evidence type="ECO:0000256" key="3">
    <source>
        <dbReference type="ARBA" id="ARBA00022692"/>
    </source>
</evidence>
<dbReference type="InterPro" id="IPR050368">
    <property type="entry name" value="ClC-type_chloride_channel"/>
</dbReference>
<comment type="subcellular location">
    <subcellularLocation>
        <location evidence="1">Membrane</location>
        <topology evidence="1">Multi-pass membrane protein</topology>
    </subcellularLocation>
</comment>
<evidence type="ECO:0000256" key="6">
    <source>
        <dbReference type="ARBA" id="ARBA00023136"/>
    </source>
</evidence>
<dbReference type="Proteomes" id="UP000250928">
    <property type="component" value="Unassembled WGS sequence"/>
</dbReference>
<dbReference type="EMBL" id="PQCO01000243">
    <property type="protein sequence ID" value="PUD99825.1"/>
    <property type="molecule type" value="Genomic_DNA"/>
</dbReference>
<dbReference type="PRINTS" id="PR00762">
    <property type="entry name" value="CLCHANNEL"/>
</dbReference>
<keyword evidence="9" id="KW-0407">Ion channel</keyword>
<dbReference type="AlphaFoldDB" id="A0A6N4DSJ6"/>
<feature type="transmembrane region" description="Helical" evidence="10">
    <location>
        <begin position="238"/>
        <end position="257"/>
    </location>
</feature>
<name>A0A6N4DSJ6_9GAMM</name>
<evidence type="ECO:0000256" key="2">
    <source>
        <dbReference type="ARBA" id="ARBA00022448"/>
    </source>
</evidence>